<dbReference type="Proteomes" id="UP000517916">
    <property type="component" value="Unassembled WGS sequence"/>
</dbReference>
<comment type="caution">
    <text evidence="2">The sequence shown here is derived from an EMBL/GenBank/DDBJ whole genome shotgun (WGS) entry which is preliminary data.</text>
</comment>
<feature type="chain" id="PRO_5046895207" description="Secreted protein" evidence="1">
    <location>
        <begin position="27"/>
        <end position="181"/>
    </location>
</feature>
<evidence type="ECO:0008006" key="4">
    <source>
        <dbReference type="Google" id="ProtNLM"/>
    </source>
</evidence>
<gene>
    <name evidence="2" type="ORF">BC739_003335</name>
</gene>
<accession>A0ABR6BHH4</accession>
<keyword evidence="1" id="KW-0732">Signal</keyword>
<evidence type="ECO:0000313" key="3">
    <source>
        <dbReference type="Proteomes" id="UP000517916"/>
    </source>
</evidence>
<proteinExistence type="predicted"/>
<protein>
    <recommendedName>
        <fullName evidence="4">Secreted protein</fullName>
    </recommendedName>
</protein>
<name>A0ABR6BHH4_9PSEU</name>
<dbReference type="RefSeq" id="WP_025360694.1">
    <property type="nucleotide sequence ID" value="NZ_BAAABQ010000009.1"/>
</dbReference>
<evidence type="ECO:0000313" key="2">
    <source>
        <dbReference type="EMBL" id="MBA8926136.1"/>
    </source>
</evidence>
<organism evidence="2 3">
    <name type="scientific">Kutzneria viridogrisea</name>
    <dbReference type="NCBI Taxonomy" id="47990"/>
    <lineage>
        <taxon>Bacteria</taxon>
        <taxon>Bacillati</taxon>
        <taxon>Actinomycetota</taxon>
        <taxon>Actinomycetes</taxon>
        <taxon>Pseudonocardiales</taxon>
        <taxon>Pseudonocardiaceae</taxon>
        <taxon>Kutzneria</taxon>
    </lineage>
</organism>
<evidence type="ECO:0000256" key="1">
    <source>
        <dbReference type="SAM" id="SignalP"/>
    </source>
</evidence>
<reference evidence="2 3" key="1">
    <citation type="submission" date="2020-08" db="EMBL/GenBank/DDBJ databases">
        <title>Genomic Encyclopedia of Archaeal and Bacterial Type Strains, Phase II (KMG-II): from individual species to whole genera.</title>
        <authorList>
            <person name="Goeker M."/>
        </authorList>
    </citation>
    <scope>NUCLEOTIDE SEQUENCE [LARGE SCALE GENOMIC DNA]</scope>
    <source>
        <strain evidence="2 3">DSM 43850</strain>
    </source>
</reference>
<sequence>MLKKLLVCVPIVAVLAATGLSASASATPAPAAVAATAKADCTKDTPEVKALLTSLDGLKAALLPEPNADKVRDATGDVIMKVMALQKAGCLPPLPGTAVKADPSACLNAVVNAMSSLFGVLAAAIKTPPDPAAITTAMAALGKAITAINTAKCLPFDLPVPGGGTPPIPAPPGGLPPIPGT</sequence>
<dbReference type="EMBL" id="JACJID010000002">
    <property type="protein sequence ID" value="MBA8926136.1"/>
    <property type="molecule type" value="Genomic_DNA"/>
</dbReference>
<feature type="signal peptide" evidence="1">
    <location>
        <begin position="1"/>
        <end position="26"/>
    </location>
</feature>
<keyword evidence="3" id="KW-1185">Reference proteome</keyword>